<dbReference type="Pfam" id="PF14304">
    <property type="entry name" value="CSTF_C"/>
    <property type="match status" value="1"/>
</dbReference>
<evidence type="ECO:0000313" key="7">
    <source>
        <dbReference type="EMBL" id="OXG14912.1"/>
    </source>
</evidence>
<dbReference type="GO" id="GO:0005847">
    <property type="term" value="C:mRNA cleavage and polyadenylation specificity factor complex"/>
    <property type="evidence" value="ECO:0007669"/>
    <property type="project" value="TreeGrafter"/>
</dbReference>
<dbReference type="InterPro" id="IPR012677">
    <property type="entry name" value="Nucleotide-bd_a/b_plait_sf"/>
</dbReference>
<dbReference type="Proteomes" id="UP000199727">
    <property type="component" value="Unassembled WGS sequence"/>
</dbReference>
<evidence type="ECO:0000256" key="1">
    <source>
        <dbReference type="ARBA" id="ARBA00004123"/>
    </source>
</evidence>
<protein>
    <submittedName>
        <fullName evidence="7">Cleavage stimulation factor subunit 2</fullName>
    </submittedName>
</protein>
<evidence type="ECO:0000256" key="2">
    <source>
        <dbReference type="ARBA" id="ARBA00023242"/>
    </source>
</evidence>
<dbReference type="Gene3D" id="1.10.20.70">
    <property type="entry name" value="Transcription termination and cleavage factor, C-terminal domain"/>
    <property type="match status" value="1"/>
</dbReference>
<feature type="region of interest" description="Disordered" evidence="4">
    <location>
        <begin position="76"/>
        <end position="182"/>
    </location>
</feature>
<feature type="compositionally biased region" description="Pro residues" evidence="4">
    <location>
        <begin position="373"/>
        <end position="402"/>
    </location>
</feature>
<organism evidence="7 8">
    <name type="scientific">Cryptococcus neoformans Tu259-1</name>
    <dbReference type="NCBI Taxonomy" id="1230072"/>
    <lineage>
        <taxon>Eukaryota</taxon>
        <taxon>Fungi</taxon>
        <taxon>Dikarya</taxon>
        <taxon>Basidiomycota</taxon>
        <taxon>Agaricomycotina</taxon>
        <taxon>Tremellomycetes</taxon>
        <taxon>Tremellales</taxon>
        <taxon>Cryptococcaceae</taxon>
        <taxon>Cryptococcus</taxon>
        <taxon>Cryptococcus neoformans species complex</taxon>
    </lineage>
</organism>
<dbReference type="InterPro" id="IPR035979">
    <property type="entry name" value="RBD_domain_sf"/>
</dbReference>
<name>A0A854QDS6_CRYNE</name>
<evidence type="ECO:0000259" key="6">
    <source>
        <dbReference type="PROSITE" id="PS50102"/>
    </source>
</evidence>
<feature type="compositionally biased region" description="Gly residues" evidence="4">
    <location>
        <begin position="360"/>
        <end position="371"/>
    </location>
</feature>
<dbReference type="OrthoDB" id="272703at2759"/>
<keyword evidence="5" id="KW-1133">Transmembrane helix</keyword>
<sequence length="484" mass="48889">MPPNASKTVFVANIPYDVSEEQLANVFSEAGPVANVEIKFDANTGRSKGYAFVQFYDEATALSAVRNLQDAPVNGRNLRVELSTDEPGPRRRGPGPGAVGVGTAPGAGGPGVGGPSASLGGSRPMVPAPGPGGAPPFTSAGAGAPGYPPRAPFDPRYPQAHSQSHENTPPPTGVGVRRQGGDDIDLRMAPQGIDLPPGQKAVDTISKTLAGIAPGQMGDVMTSMKSLIQTNPDQARQLLSQQPQLAYALFQAMLLLNLVDPSVLSSIQPLAAPASTSAAAPGGAAPVVPGPGVGGGGGPGPRAPSYPPYPPPVQTQGPPGGQQAFRPPPQALYGGAPPLPNQNQNQSQNQNPPYPSYPSGPGGMPGAGAGAGVPPPTSTPVPPTPHPPHAVPVGPPGGPAPPATGLASLPPAAQAALSTLPPDQQQMLLQVLQLSPAQIAALDPTQKASVMQLVSAPFPFSFVSFSFFLLSLLPLRLLASISRN</sequence>
<keyword evidence="2" id="KW-0539">Nucleus</keyword>
<dbReference type="InterPro" id="IPR026896">
    <property type="entry name" value="CSTF_C"/>
</dbReference>
<evidence type="ECO:0000313" key="8">
    <source>
        <dbReference type="Proteomes" id="UP000199727"/>
    </source>
</evidence>
<proteinExistence type="predicted"/>
<dbReference type="InterPro" id="IPR038192">
    <property type="entry name" value="CSTF_C_sf"/>
</dbReference>
<dbReference type="PANTHER" id="PTHR45735">
    <property type="entry name" value="CLEAVAGE STIMULATION FACTOR SUBUNIT 2"/>
    <property type="match status" value="1"/>
</dbReference>
<dbReference type="AlphaFoldDB" id="A0A854QDS6"/>
<dbReference type="PROSITE" id="PS50102">
    <property type="entry name" value="RRM"/>
    <property type="match status" value="1"/>
</dbReference>
<evidence type="ECO:0000256" key="4">
    <source>
        <dbReference type="SAM" id="MobiDB-lite"/>
    </source>
</evidence>
<dbReference type="Gene3D" id="1.25.40.630">
    <property type="match status" value="1"/>
</dbReference>
<dbReference type="InterPro" id="IPR000504">
    <property type="entry name" value="RRM_dom"/>
</dbReference>
<dbReference type="InterPro" id="IPR025742">
    <property type="entry name" value="CSTF2_hinge"/>
</dbReference>
<dbReference type="SMART" id="SM00360">
    <property type="entry name" value="RRM"/>
    <property type="match status" value="1"/>
</dbReference>
<feature type="compositionally biased region" description="Low complexity" evidence="4">
    <location>
        <begin position="314"/>
        <end position="324"/>
    </location>
</feature>
<dbReference type="Pfam" id="PF00076">
    <property type="entry name" value="RRM_1"/>
    <property type="match status" value="1"/>
</dbReference>
<feature type="compositionally biased region" description="Gly residues" evidence="4">
    <location>
        <begin position="94"/>
        <end position="114"/>
    </location>
</feature>
<keyword evidence="3" id="KW-0694">RNA-binding</keyword>
<gene>
    <name evidence="7" type="ORF">C361_05620</name>
</gene>
<comment type="caution">
    <text evidence="7">The sequence shown here is derived from an EMBL/GenBank/DDBJ whole genome shotgun (WGS) entry which is preliminary data.</text>
</comment>
<reference evidence="7 8" key="1">
    <citation type="submission" date="2017-06" db="EMBL/GenBank/DDBJ databases">
        <title>Global population genomics of the pathogenic fungus Cryptococcus neoformans var. grubii.</title>
        <authorList>
            <person name="Cuomo C."/>
            <person name="Litvintseva A."/>
            <person name="Chen Y."/>
            <person name="Young S."/>
            <person name="Zeng Q."/>
            <person name="Chapman S."/>
            <person name="Gujja S."/>
            <person name="Saif S."/>
            <person name="Birren B."/>
        </authorList>
    </citation>
    <scope>NUCLEOTIDE SEQUENCE [LARGE SCALE GENOMIC DNA]</scope>
    <source>
        <strain evidence="7 8">Tu259-1</strain>
    </source>
</reference>
<keyword evidence="5" id="KW-0812">Transmembrane</keyword>
<keyword evidence="5" id="KW-0472">Membrane</keyword>
<feature type="domain" description="RRM" evidence="6">
    <location>
        <begin position="7"/>
        <end position="85"/>
    </location>
</feature>
<dbReference type="Pfam" id="PF14327">
    <property type="entry name" value="CSTF2_hinge"/>
    <property type="match status" value="1"/>
</dbReference>
<dbReference type="SUPFAM" id="SSF54928">
    <property type="entry name" value="RNA-binding domain, RBD"/>
    <property type="match status" value="1"/>
</dbReference>
<feature type="transmembrane region" description="Helical" evidence="5">
    <location>
        <begin position="458"/>
        <end position="479"/>
    </location>
</feature>
<dbReference type="GO" id="GO:0003729">
    <property type="term" value="F:mRNA binding"/>
    <property type="evidence" value="ECO:0007669"/>
    <property type="project" value="TreeGrafter"/>
</dbReference>
<feature type="compositionally biased region" description="Low complexity" evidence="4">
    <location>
        <begin position="341"/>
        <end position="351"/>
    </location>
</feature>
<evidence type="ECO:0000256" key="5">
    <source>
        <dbReference type="SAM" id="Phobius"/>
    </source>
</evidence>
<comment type="subcellular location">
    <subcellularLocation>
        <location evidence="1">Nucleus</location>
    </subcellularLocation>
</comment>
<dbReference type="EMBL" id="AMKT01000073">
    <property type="protein sequence ID" value="OXG14912.1"/>
    <property type="molecule type" value="Genomic_DNA"/>
</dbReference>
<feature type="compositionally biased region" description="Gly residues" evidence="4">
    <location>
        <begin position="291"/>
        <end position="300"/>
    </location>
</feature>
<feature type="compositionally biased region" description="Pro residues" evidence="4">
    <location>
        <begin position="301"/>
        <end position="313"/>
    </location>
</feature>
<dbReference type="PANTHER" id="PTHR45735:SF2">
    <property type="entry name" value="CLEAVAGE STIMULATION FACTOR SUBUNIT 2"/>
    <property type="match status" value="1"/>
</dbReference>
<dbReference type="GO" id="GO:0031124">
    <property type="term" value="P:mRNA 3'-end processing"/>
    <property type="evidence" value="ECO:0007669"/>
    <property type="project" value="InterPro"/>
</dbReference>
<dbReference type="Gene3D" id="3.30.70.330">
    <property type="match status" value="1"/>
</dbReference>
<dbReference type="FunFam" id="1.25.40.630:FF:000003">
    <property type="entry name" value="Polyadenylation factor subunit CstF64, putative"/>
    <property type="match status" value="1"/>
</dbReference>
<evidence type="ECO:0000256" key="3">
    <source>
        <dbReference type="PROSITE-ProRule" id="PRU00176"/>
    </source>
</evidence>
<accession>A0A854QDS6</accession>
<feature type="region of interest" description="Disordered" evidence="4">
    <location>
        <begin position="289"/>
        <end position="408"/>
    </location>
</feature>